<reference evidence="3 4" key="1">
    <citation type="submission" date="2019-10" db="EMBL/GenBank/DDBJ databases">
        <title>Rudanella paleaurantiibacter sp. nov., isolated from sludge.</title>
        <authorList>
            <person name="Xu S.Q."/>
        </authorList>
    </citation>
    <scope>NUCLEOTIDE SEQUENCE [LARGE SCALE GENOMIC DNA]</scope>
    <source>
        <strain evidence="3 4">HX-22-17</strain>
    </source>
</reference>
<dbReference type="Proteomes" id="UP000488299">
    <property type="component" value="Unassembled WGS sequence"/>
</dbReference>
<evidence type="ECO:0000313" key="4">
    <source>
        <dbReference type="Proteomes" id="UP000488299"/>
    </source>
</evidence>
<gene>
    <name evidence="3" type="ORF">F5984_23575</name>
</gene>
<evidence type="ECO:0000256" key="1">
    <source>
        <dbReference type="SAM" id="Coils"/>
    </source>
</evidence>
<proteinExistence type="predicted"/>
<evidence type="ECO:0000313" key="3">
    <source>
        <dbReference type="EMBL" id="KAB7726893.1"/>
    </source>
</evidence>
<comment type="caution">
    <text evidence="3">The sequence shown here is derived from an EMBL/GenBank/DDBJ whole genome shotgun (WGS) entry which is preliminary data.</text>
</comment>
<organism evidence="3 4">
    <name type="scientific">Rudanella paleaurantiibacter</name>
    <dbReference type="NCBI Taxonomy" id="2614655"/>
    <lineage>
        <taxon>Bacteria</taxon>
        <taxon>Pseudomonadati</taxon>
        <taxon>Bacteroidota</taxon>
        <taxon>Cytophagia</taxon>
        <taxon>Cytophagales</taxon>
        <taxon>Cytophagaceae</taxon>
        <taxon>Rudanella</taxon>
    </lineage>
</organism>
<name>A0A7J5TTC8_9BACT</name>
<accession>A0A7J5TTC8</accession>
<dbReference type="EMBL" id="WELI01000013">
    <property type="protein sequence ID" value="KAB7726893.1"/>
    <property type="molecule type" value="Genomic_DNA"/>
</dbReference>
<keyword evidence="1" id="KW-0175">Coiled coil</keyword>
<protein>
    <submittedName>
        <fullName evidence="3">Uncharacterized protein</fullName>
    </submittedName>
</protein>
<dbReference type="RefSeq" id="WP_152126679.1">
    <property type="nucleotide sequence ID" value="NZ_WELI01000013.1"/>
</dbReference>
<evidence type="ECO:0000256" key="2">
    <source>
        <dbReference type="SAM" id="MobiDB-lite"/>
    </source>
</evidence>
<feature type="compositionally biased region" description="Basic and acidic residues" evidence="2">
    <location>
        <begin position="1"/>
        <end position="13"/>
    </location>
</feature>
<sequence>MEEHELELGEKPRPNYRKKSGPKPREVGKNSDYVLSFRVTESEQEQLIHEHEIASAQSKISFANFLKGKVMQTNGVRKTRKRNQNQNQSDAQLSASIMTYLGLINRHLHTLCESLAEINQKANHLEVESSETLRNSLNKQRADLDALIAKIEAWYQD</sequence>
<feature type="coiled-coil region" evidence="1">
    <location>
        <begin position="115"/>
        <end position="150"/>
    </location>
</feature>
<feature type="region of interest" description="Disordered" evidence="2">
    <location>
        <begin position="1"/>
        <end position="30"/>
    </location>
</feature>
<keyword evidence="4" id="KW-1185">Reference proteome</keyword>
<dbReference type="AlphaFoldDB" id="A0A7J5TTC8"/>